<gene>
    <name evidence="3" type="ORF">GRI65_13315</name>
</gene>
<comment type="caution">
    <text evidence="3">The sequence shown here is derived from an EMBL/GenBank/DDBJ whole genome shotgun (WGS) entry which is preliminary data.</text>
</comment>
<reference evidence="3 4" key="1">
    <citation type="submission" date="2019-12" db="EMBL/GenBank/DDBJ databases">
        <title>Genomic-based taxomic classification of the family Erythrobacteraceae.</title>
        <authorList>
            <person name="Xu L."/>
        </authorList>
    </citation>
    <scope>NUCLEOTIDE SEQUENCE [LARGE SCALE GENOMIC DNA]</scope>
    <source>
        <strain evidence="3 4">KCTC 42453</strain>
    </source>
</reference>
<evidence type="ECO:0000313" key="4">
    <source>
        <dbReference type="Proteomes" id="UP000431922"/>
    </source>
</evidence>
<dbReference type="SUPFAM" id="SSF55961">
    <property type="entry name" value="Bet v1-like"/>
    <property type="match status" value="1"/>
</dbReference>
<organism evidence="3 4">
    <name type="scientific">Allopontixanthobacter sediminis</name>
    <dbReference type="NCBI Taxonomy" id="1689985"/>
    <lineage>
        <taxon>Bacteria</taxon>
        <taxon>Pseudomonadati</taxon>
        <taxon>Pseudomonadota</taxon>
        <taxon>Alphaproteobacteria</taxon>
        <taxon>Sphingomonadales</taxon>
        <taxon>Erythrobacteraceae</taxon>
        <taxon>Allopontixanthobacter</taxon>
    </lineage>
</organism>
<dbReference type="OrthoDB" id="9805228at2"/>
<sequence length="150" mass="16878">MHELAVTRTINAPIAHVWQIMTERLAEWWCPKPWTTEIVRLDRRAGGVSNIVMHGPNGEEHQTPGLILAWSEGHHFAFTDAIAPGLIPAEAFMIGIWAIEAEGDRTRYTAVARHWTEEAMQQHLEMGFHDGWSTVAEQLQSLCEQTAAEA</sequence>
<dbReference type="InterPro" id="IPR023393">
    <property type="entry name" value="START-like_dom_sf"/>
</dbReference>
<dbReference type="AlphaFoldDB" id="A0A845BCY9"/>
<evidence type="ECO:0000256" key="1">
    <source>
        <dbReference type="ARBA" id="ARBA00006817"/>
    </source>
</evidence>
<evidence type="ECO:0000259" key="2">
    <source>
        <dbReference type="Pfam" id="PF08327"/>
    </source>
</evidence>
<accession>A0A845BCY9</accession>
<dbReference type="InterPro" id="IPR013538">
    <property type="entry name" value="ASHA1/2-like_C"/>
</dbReference>
<dbReference type="Gene3D" id="3.30.530.20">
    <property type="match status" value="1"/>
</dbReference>
<protein>
    <submittedName>
        <fullName evidence="3">ATPase</fullName>
    </submittedName>
</protein>
<keyword evidence="4" id="KW-1185">Reference proteome</keyword>
<proteinExistence type="inferred from homology"/>
<dbReference type="Pfam" id="PF08327">
    <property type="entry name" value="AHSA1"/>
    <property type="match status" value="1"/>
</dbReference>
<name>A0A845BCY9_9SPHN</name>
<dbReference type="EMBL" id="WTYL01000003">
    <property type="protein sequence ID" value="MXP45429.1"/>
    <property type="molecule type" value="Genomic_DNA"/>
</dbReference>
<dbReference type="Proteomes" id="UP000431922">
    <property type="component" value="Unassembled WGS sequence"/>
</dbReference>
<evidence type="ECO:0000313" key="3">
    <source>
        <dbReference type="EMBL" id="MXP45429.1"/>
    </source>
</evidence>
<comment type="similarity">
    <text evidence="1">Belongs to the AHA1 family.</text>
</comment>
<dbReference type="RefSeq" id="WP_160757025.1">
    <property type="nucleotide sequence ID" value="NZ_WTYL01000003.1"/>
</dbReference>
<feature type="domain" description="Activator of Hsp90 ATPase homologue 1/2-like C-terminal" evidence="2">
    <location>
        <begin position="11"/>
        <end position="143"/>
    </location>
</feature>